<feature type="transmembrane region" description="Helical" evidence="5">
    <location>
        <begin position="140"/>
        <end position="167"/>
    </location>
</feature>
<dbReference type="InterPro" id="IPR002781">
    <property type="entry name" value="TM_pro_TauE-like"/>
</dbReference>
<dbReference type="AlphaFoldDB" id="A0A395LLC3"/>
<dbReference type="EMBL" id="QRBB01000001">
    <property type="protein sequence ID" value="RDS77836.1"/>
    <property type="molecule type" value="Genomic_DNA"/>
</dbReference>
<keyword evidence="2 5" id="KW-0812">Transmembrane</keyword>
<evidence type="ECO:0000313" key="6">
    <source>
        <dbReference type="EMBL" id="RDS77836.1"/>
    </source>
</evidence>
<comment type="subcellular location">
    <subcellularLocation>
        <location evidence="5">Cell membrane</location>
        <topology evidence="5">Multi-pass membrane protein</topology>
    </subcellularLocation>
    <subcellularLocation>
        <location evidence="1">Membrane</location>
        <topology evidence="1">Multi-pass membrane protein</topology>
    </subcellularLocation>
</comment>
<evidence type="ECO:0000256" key="4">
    <source>
        <dbReference type="ARBA" id="ARBA00023136"/>
    </source>
</evidence>
<reference evidence="6 7" key="1">
    <citation type="submission" date="2018-07" db="EMBL/GenBank/DDBJ databases">
        <title>Erythrobacter nanhaiensis sp. nov., a novel member of the genus Erythrobacter isolated from the South China Sea.</title>
        <authorList>
            <person name="Chen X."/>
            <person name="Liu J."/>
        </authorList>
    </citation>
    <scope>NUCLEOTIDE SEQUENCE [LARGE SCALE GENOMIC DNA]</scope>
    <source>
        <strain evidence="6 7">S-5</strain>
    </source>
</reference>
<evidence type="ECO:0000256" key="5">
    <source>
        <dbReference type="RuleBase" id="RU363041"/>
    </source>
</evidence>
<proteinExistence type="inferred from homology"/>
<dbReference type="InterPro" id="IPR051598">
    <property type="entry name" value="TSUP/Inactive_protease-like"/>
</dbReference>
<sequence>MPRRRRLGHCRGGRIGFAALLAAFTLTALLYASVGFGGGSTYSALLALAGTDYRLLPVVSLLCNLAVVIGGTIRFARAGITPWRGALALTSIAAPAALLGGLTPICERAFLALLGASLCAAGLLLLLSRQHEGEENVRTFSRAMLLAAAPIGYLSGLVGIGGGIFLAPLLHLVRWDNPRAIAATASLFILVNSLFGLAGQLTKNGVDMLGAAASTGLPLMIAVAIGGQIGSLFAVRLFKPQLIRWLTAALTLFVGIRLLLGA</sequence>
<evidence type="ECO:0000256" key="1">
    <source>
        <dbReference type="ARBA" id="ARBA00004141"/>
    </source>
</evidence>
<gene>
    <name evidence="6" type="ORF">DL238_09630</name>
</gene>
<dbReference type="Proteomes" id="UP000254101">
    <property type="component" value="Unassembled WGS sequence"/>
</dbReference>
<comment type="similarity">
    <text evidence="5">Belongs to the 4-toluene sulfonate uptake permease (TSUP) (TC 2.A.102) family.</text>
</comment>
<dbReference type="PANTHER" id="PTHR43701:SF5">
    <property type="entry name" value="MEMBRANE TRANSPORTER PROTEIN-RELATED"/>
    <property type="match status" value="1"/>
</dbReference>
<dbReference type="Pfam" id="PF01925">
    <property type="entry name" value="TauE"/>
    <property type="match status" value="1"/>
</dbReference>
<comment type="caution">
    <text evidence="6">The sequence shown here is derived from an EMBL/GenBank/DDBJ whole genome shotgun (WGS) entry which is preliminary data.</text>
</comment>
<feature type="transmembrane region" description="Helical" evidence="5">
    <location>
        <begin position="85"/>
        <end position="103"/>
    </location>
</feature>
<dbReference type="PANTHER" id="PTHR43701">
    <property type="entry name" value="MEMBRANE TRANSPORTER PROTEIN MJ0441-RELATED"/>
    <property type="match status" value="1"/>
</dbReference>
<accession>A0A395LLC3</accession>
<organism evidence="6 7">
    <name type="scientific">Alteriqipengyuania lutimaris</name>
    <dbReference type="NCBI Taxonomy" id="1538146"/>
    <lineage>
        <taxon>Bacteria</taxon>
        <taxon>Pseudomonadati</taxon>
        <taxon>Pseudomonadota</taxon>
        <taxon>Alphaproteobacteria</taxon>
        <taxon>Sphingomonadales</taxon>
        <taxon>Erythrobacteraceae</taxon>
        <taxon>Alteriqipengyuania</taxon>
    </lineage>
</organism>
<dbReference type="OrthoDB" id="560496at2"/>
<feature type="transmembrane region" description="Helical" evidence="5">
    <location>
        <begin position="179"/>
        <end position="197"/>
    </location>
</feature>
<evidence type="ECO:0000256" key="2">
    <source>
        <dbReference type="ARBA" id="ARBA00022692"/>
    </source>
</evidence>
<dbReference type="GO" id="GO:0005886">
    <property type="term" value="C:plasma membrane"/>
    <property type="evidence" value="ECO:0007669"/>
    <property type="project" value="UniProtKB-SubCell"/>
</dbReference>
<evidence type="ECO:0000313" key="7">
    <source>
        <dbReference type="Proteomes" id="UP000254101"/>
    </source>
</evidence>
<feature type="transmembrane region" description="Helical" evidence="5">
    <location>
        <begin position="54"/>
        <end position="73"/>
    </location>
</feature>
<feature type="transmembrane region" description="Helical" evidence="5">
    <location>
        <begin position="209"/>
        <end position="230"/>
    </location>
</feature>
<name>A0A395LLC3_9SPHN</name>
<keyword evidence="5" id="KW-1003">Cell membrane</keyword>
<feature type="transmembrane region" description="Helical" evidence="5">
    <location>
        <begin position="109"/>
        <end position="128"/>
    </location>
</feature>
<feature type="transmembrane region" description="Helical" evidence="5">
    <location>
        <begin position="242"/>
        <end position="260"/>
    </location>
</feature>
<keyword evidence="7" id="KW-1185">Reference proteome</keyword>
<feature type="transmembrane region" description="Helical" evidence="5">
    <location>
        <begin position="12"/>
        <end position="34"/>
    </location>
</feature>
<keyword evidence="4 5" id="KW-0472">Membrane</keyword>
<evidence type="ECO:0000256" key="3">
    <source>
        <dbReference type="ARBA" id="ARBA00022989"/>
    </source>
</evidence>
<keyword evidence="3 5" id="KW-1133">Transmembrane helix</keyword>
<protein>
    <recommendedName>
        <fullName evidence="5">Probable membrane transporter protein</fullName>
    </recommendedName>
</protein>